<sequence length="411" mass="42847">MKLINSEKGMLWKHSEWLNNSRERTETAASSPTSTVTTEAPTSTASAPTETAASSPTSTVTTEAPTSTSSAPTETAASSPTSTVTTEAPTSTASAPTASTQPAQGLTHTTTPIQSEYDGQVIENLDIYVTNGDAVTITHDNVILRNCRIHHVEGDGVMVSGANGVTIENTEVINADPPAGIDPETSPNINNINAENASNLTVHNTTVREGSTGIYLLNSPGADLSHVDGYDFHGPFPRGQFVQFNNSGNSSLTDFYAVNDAANSHPEDIVSVYGSPNTTISNGVIDGNNSVTGVGVMFENGSTGGRVQNVDAIHQGNGAFSSYASDVTFDDTRSFDGINADQGRGASSSNGLIWNVSSGGVSVLNSSYTNAGNPNNIIWDKSKAVVADVHEDAAATPMAHIDNQFAWDYAV</sequence>
<dbReference type="AlphaFoldDB" id="A0A1R3V488"/>
<accession>A0A1R3V488</accession>
<organism evidence="3 4">
    <name type="scientific">Mesorhizobium prunaredense</name>
    <dbReference type="NCBI Taxonomy" id="1631249"/>
    <lineage>
        <taxon>Bacteria</taxon>
        <taxon>Pseudomonadati</taxon>
        <taxon>Pseudomonadota</taxon>
        <taxon>Alphaproteobacteria</taxon>
        <taxon>Hyphomicrobiales</taxon>
        <taxon>Phyllobacteriaceae</taxon>
        <taxon>Mesorhizobium</taxon>
    </lineage>
</organism>
<dbReference type="SUPFAM" id="SSF51126">
    <property type="entry name" value="Pectin lyase-like"/>
    <property type="match status" value="1"/>
</dbReference>
<feature type="compositionally biased region" description="Basic and acidic residues" evidence="1">
    <location>
        <begin position="13"/>
        <end position="26"/>
    </location>
</feature>
<feature type="region of interest" description="Disordered" evidence="1">
    <location>
        <begin position="1"/>
        <end position="114"/>
    </location>
</feature>
<feature type="compositionally biased region" description="Low complexity" evidence="1">
    <location>
        <begin position="27"/>
        <end position="100"/>
    </location>
</feature>
<gene>
    <name evidence="3" type="ORF">BQ8794_130049</name>
</gene>
<dbReference type="Proteomes" id="UP000188388">
    <property type="component" value="Unassembled WGS sequence"/>
</dbReference>
<dbReference type="Pfam" id="PF13229">
    <property type="entry name" value="Beta_helix"/>
    <property type="match status" value="1"/>
</dbReference>
<evidence type="ECO:0000313" key="3">
    <source>
        <dbReference type="EMBL" id="SIT53565.1"/>
    </source>
</evidence>
<dbReference type="InterPro" id="IPR012334">
    <property type="entry name" value="Pectin_lyas_fold"/>
</dbReference>
<evidence type="ECO:0000313" key="4">
    <source>
        <dbReference type="Proteomes" id="UP000188388"/>
    </source>
</evidence>
<protein>
    <submittedName>
        <fullName evidence="3">Hemolysin-type calcium-binding region</fullName>
    </submittedName>
</protein>
<reference evidence="4" key="1">
    <citation type="submission" date="2017-01" db="EMBL/GenBank/DDBJ databases">
        <authorList>
            <person name="Brunel B."/>
        </authorList>
    </citation>
    <scope>NUCLEOTIDE SEQUENCE [LARGE SCALE GENOMIC DNA]</scope>
</reference>
<dbReference type="InterPro" id="IPR039448">
    <property type="entry name" value="Beta_helix"/>
</dbReference>
<name>A0A1R3V488_9HYPH</name>
<evidence type="ECO:0000259" key="2">
    <source>
        <dbReference type="Pfam" id="PF13229"/>
    </source>
</evidence>
<feature type="domain" description="Right handed beta helix" evidence="2">
    <location>
        <begin position="118"/>
        <end position="220"/>
    </location>
</feature>
<dbReference type="EMBL" id="FTPD01000005">
    <property type="protein sequence ID" value="SIT53565.1"/>
    <property type="molecule type" value="Genomic_DNA"/>
</dbReference>
<dbReference type="InterPro" id="IPR011050">
    <property type="entry name" value="Pectin_lyase_fold/virulence"/>
</dbReference>
<keyword evidence="4" id="KW-1185">Reference proteome</keyword>
<dbReference type="InterPro" id="IPR006626">
    <property type="entry name" value="PbH1"/>
</dbReference>
<dbReference type="Gene3D" id="2.160.20.10">
    <property type="entry name" value="Single-stranded right-handed beta-helix, Pectin lyase-like"/>
    <property type="match status" value="1"/>
</dbReference>
<dbReference type="STRING" id="1631249.BQ8794_130049"/>
<feature type="compositionally biased region" description="Polar residues" evidence="1">
    <location>
        <begin position="101"/>
        <end position="114"/>
    </location>
</feature>
<evidence type="ECO:0000256" key="1">
    <source>
        <dbReference type="SAM" id="MobiDB-lite"/>
    </source>
</evidence>
<dbReference type="SMART" id="SM00710">
    <property type="entry name" value="PbH1"/>
    <property type="match status" value="5"/>
</dbReference>
<proteinExistence type="predicted"/>